<evidence type="ECO:0000313" key="1">
    <source>
        <dbReference type="EMBL" id="CAE7349278.1"/>
    </source>
</evidence>
<reference evidence="1" key="1">
    <citation type="submission" date="2021-02" db="EMBL/GenBank/DDBJ databases">
        <authorList>
            <person name="Dougan E. K."/>
            <person name="Rhodes N."/>
            <person name="Thang M."/>
            <person name="Chan C."/>
        </authorList>
    </citation>
    <scope>NUCLEOTIDE SEQUENCE</scope>
</reference>
<accession>A0A812PCR1</accession>
<feature type="non-terminal residue" evidence="1">
    <location>
        <position position="358"/>
    </location>
</feature>
<comment type="caution">
    <text evidence="1">The sequence shown here is derived from an EMBL/GenBank/DDBJ whole genome shotgun (WGS) entry which is preliminary data.</text>
</comment>
<dbReference type="OrthoDB" id="443276at2759"/>
<keyword evidence="2" id="KW-1185">Reference proteome</keyword>
<gene>
    <name evidence="1" type="primary">RE2</name>
    <name evidence="1" type="ORF">SNEC2469_LOCUS9054</name>
</gene>
<protein>
    <submittedName>
        <fullName evidence="1">RE2 protein</fullName>
    </submittedName>
</protein>
<dbReference type="AlphaFoldDB" id="A0A812PCR1"/>
<proteinExistence type="predicted"/>
<dbReference type="EMBL" id="CAJNJA010014763">
    <property type="protein sequence ID" value="CAE7349278.1"/>
    <property type="molecule type" value="Genomic_DNA"/>
</dbReference>
<organism evidence="1 2">
    <name type="scientific">Symbiodinium necroappetens</name>
    <dbReference type="NCBI Taxonomy" id="1628268"/>
    <lineage>
        <taxon>Eukaryota</taxon>
        <taxon>Sar</taxon>
        <taxon>Alveolata</taxon>
        <taxon>Dinophyceae</taxon>
        <taxon>Suessiales</taxon>
        <taxon>Symbiodiniaceae</taxon>
        <taxon>Symbiodinium</taxon>
    </lineage>
</organism>
<sequence length="358" mass="39708">DVRQYTHLTTKLVRDWRKRPGGRGGDVCPSISLGVVHSFLIWAISAGLEVVGLDIKDGYLQVPQPAPAIGEVTYVLERLLPKQRIGASAWYHFAKDLLKEAGMENYVKEPTLFRSQPSKERAGMILHADDGLLASSARERKRILGVLSSRVTWLQVSKPLVEPRDEIEFLKRRYVLSKEGIVVFPNNRYAEVLFEGVGTGAKPRDTPTDNSFLEGDTSRELEVAEARKYREAVGRLLYLSHSRGDLQFATCILASKMAQPTAMSWKWLQRVIGYLRKVPMVGIVLKLARPEACFGYGGKASNLGPGARVLLWNRSPTLTGQATSRPGGARRSRTSIQIFVAGSMVASFVRSQRSIALS</sequence>
<evidence type="ECO:0000313" key="2">
    <source>
        <dbReference type="Proteomes" id="UP000601435"/>
    </source>
</evidence>
<dbReference type="Proteomes" id="UP000601435">
    <property type="component" value="Unassembled WGS sequence"/>
</dbReference>
<feature type="non-terminal residue" evidence="1">
    <location>
        <position position="1"/>
    </location>
</feature>
<name>A0A812PCR1_9DINO</name>